<organism evidence="6 7">
    <name type="scientific">Candidatus Komeilibacteria bacterium RIFOXYC1_FULL_37_11</name>
    <dbReference type="NCBI Taxonomy" id="1798555"/>
    <lineage>
        <taxon>Bacteria</taxon>
        <taxon>Candidatus Komeiliibacteriota</taxon>
    </lineage>
</organism>
<name>A0A1G2C1P7_9BACT</name>
<dbReference type="PIRSF" id="PIRSF006232">
    <property type="entry name" value="Pirin"/>
    <property type="match status" value="1"/>
</dbReference>
<reference evidence="6 7" key="1">
    <citation type="journal article" date="2016" name="Nat. Commun.">
        <title>Thousands of microbial genomes shed light on interconnected biogeochemical processes in an aquifer system.</title>
        <authorList>
            <person name="Anantharaman K."/>
            <person name="Brown C.T."/>
            <person name="Hug L.A."/>
            <person name="Sharon I."/>
            <person name="Castelle C.J."/>
            <person name="Probst A.J."/>
            <person name="Thomas B.C."/>
            <person name="Singh A."/>
            <person name="Wilkins M.J."/>
            <person name="Karaoz U."/>
            <person name="Brodie E.L."/>
            <person name="Williams K.H."/>
            <person name="Hubbard S.S."/>
            <person name="Banfield J.F."/>
        </authorList>
    </citation>
    <scope>NUCLEOTIDE SEQUENCE [LARGE SCALE GENOMIC DNA]</scope>
</reference>
<feature type="binding site" evidence="2">
    <location>
        <position position="62"/>
    </location>
    <ligand>
        <name>Fe cation</name>
        <dbReference type="ChEBI" id="CHEBI:24875"/>
    </ligand>
</feature>
<comment type="similarity">
    <text evidence="1 3">Belongs to the pirin family.</text>
</comment>
<dbReference type="CDD" id="cd02247">
    <property type="entry name" value="cupin_pirin_C"/>
    <property type="match status" value="1"/>
</dbReference>
<comment type="caution">
    <text evidence="6">The sequence shown here is derived from an EMBL/GenBank/DDBJ whole genome shotgun (WGS) entry which is preliminary data.</text>
</comment>
<dbReference type="GO" id="GO:0046872">
    <property type="term" value="F:metal ion binding"/>
    <property type="evidence" value="ECO:0007669"/>
    <property type="project" value="UniProtKB-KW"/>
</dbReference>
<comment type="cofactor">
    <cofactor evidence="2">
        <name>Fe cation</name>
        <dbReference type="ChEBI" id="CHEBI:24875"/>
    </cofactor>
    <text evidence="2">Binds 1 Fe cation per subunit.</text>
</comment>
<dbReference type="PANTHER" id="PTHR13903">
    <property type="entry name" value="PIRIN-RELATED"/>
    <property type="match status" value="1"/>
</dbReference>
<dbReference type="Proteomes" id="UP000177626">
    <property type="component" value="Unassembled WGS sequence"/>
</dbReference>
<dbReference type="SUPFAM" id="SSF51182">
    <property type="entry name" value="RmlC-like cupins"/>
    <property type="match status" value="1"/>
</dbReference>
<proteinExistence type="inferred from homology"/>
<feature type="binding site" evidence="2">
    <location>
        <position position="106"/>
    </location>
    <ligand>
        <name>Fe cation</name>
        <dbReference type="ChEBI" id="CHEBI:24875"/>
    </ligand>
</feature>
<evidence type="ECO:0000259" key="5">
    <source>
        <dbReference type="Pfam" id="PF05726"/>
    </source>
</evidence>
<evidence type="ECO:0000313" key="7">
    <source>
        <dbReference type="Proteomes" id="UP000177626"/>
    </source>
</evidence>
<keyword evidence="2" id="KW-0479">Metal-binding</keyword>
<dbReference type="InterPro" id="IPR011051">
    <property type="entry name" value="RmlC_Cupin_sf"/>
</dbReference>
<dbReference type="CDD" id="cd02909">
    <property type="entry name" value="cupin_pirin_N"/>
    <property type="match status" value="1"/>
</dbReference>
<dbReference type="Pfam" id="PF05726">
    <property type="entry name" value="Pirin_C"/>
    <property type="match status" value="1"/>
</dbReference>
<dbReference type="PANTHER" id="PTHR13903:SF8">
    <property type="entry name" value="PIRIN"/>
    <property type="match status" value="1"/>
</dbReference>
<dbReference type="AlphaFoldDB" id="A0A1G2C1P7"/>
<feature type="binding site" evidence="2">
    <location>
        <position position="104"/>
    </location>
    <ligand>
        <name>Fe cation</name>
        <dbReference type="ChEBI" id="CHEBI:24875"/>
    </ligand>
</feature>
<dbReference type="InterPro" id="IPR012093">
    <property type="entry name" value="Pirin"/>
</dbReference>
<feature type="binding site" evidence="2">
    <location>
        <position position="60"/>
    </location>
    <ligand>
        <name>Fe cation</name>
        <dbReference type="ChEBI" id="CHEBI:24875"/>
    </ligand>
</feature>
<evidence type="ECO:0008006" key="8">
    <source>
        <dbReference type="Google" id="ProtNLM"/>
    </source>
</evidence>
<evidence type="ECO:0000256" key="3">
    <source>
        <dbReference type="RuleBase" id="RU003457"/>
    </source>
</evidence>
<dbReference type="InterPro" id="IPR014710">
    <property type="entry name" value="RmlC-like_jellyroll"/>
</dbReference>
<protein>
    <recommendedName>
        <fullName evidence="8">Pirin</fullName>
    </recommendedName>
</protein>
<evidence type="ECO:0000256" key="2">
    <source>
        <dbReference type="PIRSR" id="PIRSR006232-1"/>
    </source>
</evidence>
<feature type="domain" description="Pirin N-terminal" evidence="4">
    <location>
        <begin position="23"/>
        <end position="121"/>
    </location>
</feature>
<keyword evidence="2" id="KW-0408">Iron</keyword>
<dbReference type="InterPro" id="IPR003829">
    <property type="entry name" value="Pirin_N_dom"/>
</dbReference>
<gene>
    <name evidence="6" type="ORF">A2406_04360</name>
</gene>
<evidence type="ECO:0000256" key="1">
    <source>
        <dbReference type="ARBA" id="ARBA00008416"/>
    </source>
</evidence>
<sequence length="284" mass="31449">MFKYKKIVEVLNARTTLEGAGVHLHRGFGQPQIPKFDPFLLFDDFSAQEPADYLAGFPWHPHRGIETVTYVLKGKVNHKDSIGNSGQIAVGDVQWMSAGSGILHEEMPQGTSGMVGFQLWVNLPKNKKMSKPNYQDIKKKDISEVSLGSYATVRTIAGNFGDINGPVKDIAAAPMYLDIELVNGKDVIIPIPSTYNSFVYIIDGNLGLGFDEEIVYQKGNILHFDKSDGDIFLKAGSTGARFLLASGKPLNETIAWKGPIVMNTEEELNRAWQDLEDNTFIKNK</sequence>
<dbReference type="EMBL" id="MHKQ01000007">
    <property type="protein sequence ID" value="OGY94510.1"/>
    <property type="molecule type" value="Genomic_DNA"/>
</dbReference>
<feature type="domain" description="Pirin C-terminal" evidence="5">
    <location>
        <begin position="176"/>
        <end position="280"/>
    </location>
</feature>
<evidence type="ECO:0000259" key="4">
    <source>
        <dbReference type="Pfam" id="PF02678"/>
    </source>
</evidence>
<dbReference type="Pfam" id="PF02678">
    <property type="entry name" value="Pirin"/>
    <property type="match status" value="1"/>
</dbReference>
<accession>A0A1G2C1P7</accession>
<evidence type="ECO:0000313" key="6">
    <source>
        <dbReference type="EMBL" id="OGY94510.1"/>
    </source>
</evidence>
<dbReference type="Gene3D" id="2.60.120.10">
    <property type="entry name" value="Jelly Rolls"/>
    <property type="match status" value="2"/>
</dbReference>
<dbReference type="InterPro" id="IPR008778">
    <property type="entry name" value="Pirin_C_dom"/>
</dbReference>